<feature type="compositionally biased region" description="Acidic residues" evidence="2">
    <location>
        <begin position="895"/>
        <end position="904"/>
    </location>
</feature>
<gene>
    <name evidence="3" type="ORF">MONBRDRAFT_28510</name>
</gene>
<dbReference type="InterPro" id="IPR001680">
    <property type="entry name" value="WD40_rpt"/>
</dbReference>
<dbReference type="PANTHER" id="PTHR44499">
    <property type="entry name" value="JOUBERIN"/>
    <property type="match status" value="1"/>
</dbReference>
<feature type="compositionally biased region" description="Polar residues" evidence="2">
    <location>
        <begin position="866"/>
        <end position="875"/>
    </location>
</feature>
<feature type="compositionally biased region" description="Basic and acidic residues" evidence="2">
    <location>
        <begin position="353"/>
        <end position="362"/>
    </location>
</feature>
<dbReference type="InParanoid" id="A9V8D5"/>
<feature type="region of interest" description="Disordered" evidence="2">
    <location>
        <begin position="1"/>
        <end position="71"/>
    </location>
</feature>
<name>A9V8D5_MONBE</name>
<feature type="repeat" description="WD" evidence="1">
    <location>
        <begin position="459"/>
        <end position="500"/>
    </location>
</feature>
<proteinExistence type="predicted"/>
<dbReference type="Gene3D" id="2.130.10.10">
    <property type="entry name" value="YVTN repeat-like/Quinoprotein amine dehydrogenase"/>
    <property type="match status" value="1"/>
</dbReference>
<feature type="compositionally biased region" description="Polar residues" evidence="2">
    <location>
        <begin position="213"/>
        <end position="230"/>
    </location>
</feature>
<dbReference type="PANTHER" id="PTHR44499:SF1">
    <property type="entry name" value="JOUBERIN"/>
    <property type="match status" value="1"/>
</dbReference>
<feature type="compositionally biased region" description="Low complexity" evidence="2">
    <location>
        <begin position="1117"/>
        <end position="1130"/>
    </location>
</feature>
<evidence type="ECO:0000256" key="2">
    <source>
        <dbReference type="SAM" id="MobiDB-lite"/>
    </source>
</evidence>
<feature type="region of interest" description="Disordered" evidence="2">
    <location>
        <begin position="165"/>
        <end position="195"/>
    </location>
</feature>
<dbReference type="AlphaFoldDB" id="A9V8D5"/>
<keyword evidence="4" id="KW-1185">Reference proteome</keyword>
<dbReference type="Pfam" id="PF00400">
    <property type="entry name" value="WD40"/>
    <property type="match status" value="1"/>
</dbReference>
<feature type="compositionally biased region" description="Basic residues" evidence="2">
    <location>
        <begin position="438"/>
        <end position="451"/>
    </location>
</feature>
<feature type="region of interest" description="Disordered" evidence="2">
    <location>
        <begin position="431"/>
        <end position="453"/>
    </location>
</feature>
<protein>
    <submittedName>
        <fullName evidence="3">Uncharacterized protein</fullName>
    </submittedName>
</protein>
<feature type="compositionally biased region" description="Basic and acidic residues" evidence="2">
    <location>
        <begin position="782"/>
        <end position="794"/>
    </location>
</feature>
<dbReference type="SUPFAM" id="SSF50978">
    <property type="entry name" value="WD40 repeat-like"/>
    <property type="match status" value="1"/>
</dbReference>
<dbReference type="InterPro" id="IPR052803">
    <property type="entry name" value="Cilium-Associated_Jouberin"/>
</dbReference>
<dbReference type="RefSeq" id="XP_001748991.1">
    <property type="nucleotide sequence ID" value="XM_001748939.1"/>
</dbReference>
<feature type="region of interest" description="Disordered" evidence="2">
    <location>
        <begin position="213"/>
        <end position="237"/>
    </location>
</feature>
<dbReference type="InterPro" id="IPR015943">
    <property type="entry name" value="WD40/YVTN_repeat-like_dom_sf"/>
</dbReference>
<organism evidence="3 4">
    <name type="scientific">Monosiga brevicollis</name>
    <name type="common">Choanoflagellate</name>
    <dbReference type="NCBI Taxonomy" id="81824"/>
    <lineage>
        <taxon>Eukaryota</taxon>
        <taxon>Choanoflagellata</taxon>
        <taxon>Craspedida</taxon>
        <taxon>Salpingoecidae</taxon>
        <taxon>Monosiga</taxon>
    </lineage>
</organism>
<reference evidence="3 4" key="1">
    <citation type="journal article" date="2008" name="Nature">
        <title>The genome of the choanoflagellate Monosiga brevicollis and the origin of metazoans.</title>
        <authorList>
            <consortium name="JGI Sequencing"/>
            <person name="King N."/>
            <person name="Westbrook M.J."/>
            <person name="Young S.L."/>
            <person name="Kuo A."/>
            <person name="Abedin M."/>
            <person name="Chapman J."/>
            <person name="Fairclough S."/>
            <person name="Hellsten U."/>
            <person name="Isogai Y."/>
            <person name="Letunic I."/>
            <person name="Marr M."/>
            <person name="Pincus D."/>
            <person name="Putnam N."/>
            <person name="Rokas A."/>
            <person name="Wright K.J."/>
            <person name="Zuzow R."/>
            <person name="Dirks W."/>
            <person name="Good M."/>
            <person name="Goodstein D."/>
            <person name="Lemons D."/>
            <person name="Li W."/>
            <person name="Lyons J.B."/>
            <person name="Morris A."/>
            <person name="Nichols S."/>
            <person name="Richter D.J."/>
            <person name="Salamov A."/>
            <person name="Bork P."/>
            <person name="Lim W.A."/>
            <person name="Manning G."/>
            <person name="Miller W.T."/>
            <person name="McGinnis W."/>
            <person name="Shapiro H."/>
            <person name="Tjian R."/>
            <person name="Grigoriev I.V."/>
            <person name="Rokhsar D."/>
        </authorList>
    </citation>
    <scope>NUCLEOTIDE SEQUENCE [LARGE SCALE GENOMIC DNA]</scope>
    <source>
        <strain evidence="4">MX1 / ATCC 50154</strain>
    </source>
</reference>
<dbReference type="STRING" id="81824.A9V8D5"/>
<dbReference type="KEGG" id="mbr:MONBRDRAFT_28510"/>
<dbReference type="InterPro" id="IPR036322">
    <property type="entry name" value="WD40_repeat_dom_sf"/>
</dbReference>
<feature type="region of interest" description="Disordered" evidence="2">
    <location>
        <begin position="336"/>
        <end position="362"/>
    </location>
</feature>
<feature type="compositionally biased region" description="Basic residues" evidence="2">
    <location>
        <begin position="17"/>
        <end position="26"/>
    </location>
</feature>
<feature type="region of interest" description="Disordered" evidence="2">
    <location>
        <begin position="866"/>
        <end position="1172"/>
    </location>
</feature>
<feature type="compositionally biased region" description="Low complexity" evidence="2">
    <location>
        <begin position="948"/>
        <end position="964"/>
    </location>
</feature>
<evidence type="ECO:0000313" key="4">
    <source>
        <dbReference type="Proteomes" id="UP000001357"/>
    </source>
</evidence>
<dbReference type="GO" id="GO:0036064">
    <property type="term" value="C:ciliary basal body"/>
    <property type="evidence" value="ECO:0000318"/>
    <property type="project" value="GO_Central"/>
</dbReference>
<keyword evidence="1" id="KW-0853">WD repeat</keyword>
<dbReference type="EMBL" id="CH991567">
    <property type="protein sequence ID" value="EDQ86321.1"/>
    <property type="molecule type" value="Genomic_DNA"/>
</dbReference>
<evidence type="ECO:0000313" key="3">
    <source>
        <dbReference type="EMBL" id="EDQ86321.1"/>
    </source>
</evidence>
<accession>A9V8D5</accession>
<dbReference type="SMART" id="SM00320">
    <property type="entry name" value="WD40"/>
    <property type="match status" value="4"/>
</dbReference>
<dbReference type="Proteomes" id="UP000001357">
    <property type="component" value="Unassembled WGS sequence"/>
</dbReference>
<evidence type="ECO:0000256" key="1">
    <source>
        <dbReference type="PROSITE-ProRule" id="PRU00221"/>
    </source>
</evidence>
<sequence>MADTRDDEAGANLNERRKARRERQKRRLQELDRQPVPEAPAPSSTQPEPPLDHDDPQSAPQSPHPSASAHQLLPQPSASMLQVQVLQTDSFVPPSQMARPRVAIYLVDERTGEHLIEPPTAPPEANRDANNLAEEDGTHVWLTRVARPQRTRRVQLRYNDTLYLPYEPTLQPPGSPQRATSPTSGRRHSLTHQPTRGSDLVLLFDVCEATDDLNSQTTPHDPATHPSSGSRPAFETSLVSARHRHTNDRHHYFGYLRLRYGSPEYFDRRLRLQLYSAAGLSAGARRPLRSRLRPRSSARGLHSTAAAWYFDHPDDREVVSLSLHVQLSLVDRSNVDPALLPAPRSQGLGEEQPDAHEAEADPHAWTRRPRDTFHMPNDAQCFFQLGGVPATALAFCPTGRWCAVAVGGTHAPGLPAHALALFDVQPALKSQNLNARPSRGRRTGPRPKQTRQRAPLAVIQRHTQRVHSLNWSEDSRYLISCGVDGRLVVVDAEVPEQAHVVAVLLHDYYVYAGGMLADSNPAQPGHSWVVSGGFDALLRIWSAKPQAPNRRRRGSRAALSDDADPRALSTDVVHTLSNRDAPITCIRLASARHKMFVGSNDCVVTVWTLPANLSAAHAPQPLHHIGLTEPASASRAIWSLCCTAQFLWVATQSSIHVCDATTAHIEKSVHYDGFQRYPCRISLSPDGQQLVCVTPGGQLEARDAPTLALKKHGWPTVIARSLCMDAAVHTQDHLLACCLDNGTCVMLEYNEALREQARSNAVLAMDAISLNSLEADTAARLDTARGARRSELGRSRPGTSRAGDQEGINVEQLLDLKRTMAADMLREATVSMDQTHRALAESALDPSLFNATSEALMDALQLQLQPASSASTSISRAEGRPGTGRGRTTVRFASDDDSETDTEGEEQRAPSQDPDAEPHSEGNNRRGLLQAPRRSRGQIPSGERDVFSASSTSSGSSISPSPTARTAPTRGASLSVNARAERASVAYTPMSASRRSRRQSRLQSRGLMAEPRPGLIRSRSESSVSDLEADAGHGPPQGADAGLQAPWQANPAVLSSKRVQRRERLSTARQRGAERPPSVGRLFASSPPPQYDDNEAGSTGSDNDAAHGTATLLLPGQTAAATPQPAPTATRNQRRATLRDDPPTGDPAFQSRRFQRRSRAARASTTMPNHHA</sequence>
<dbReference type="PROSITE" id="PS50082">
    <property type="entry name" value="WD_REPEATS_2"/>
    <property type="match status" value="1"/>
</dbReference>
<dbReference type="GeneID" id="5894203"/>
<dbReference type="GO" id="GO:0044458">
    <property type="term" value="P:motile cilium assembly"/>
    <property type="evidence" value="ECO:0000318"/>
    <property type="project" value="GO_Central"/>
</dbReference>
<feature type="compositionally biased region" description="Basic and acidic residues" evidence="2">
    <location>
        <begin position="1062"/>
        <end position="1074"/>
    </location>
</feature>
<feature type="compositionally biased region" description="Low complexity" evidence="2">
    <location>
        <begin position="57"/>
        <end position="71"/>
    </location>
</feature>
<feature type="region of interest" description="Disordered" evidence="2">
    <location>
        <begin position="782"/>
        <end position="807"/>
    </location>
</feature>